<sequence>MLKNTGLLHKIFVNRNLPSLLLRQQTGSLSTFTNTNSIKLNTYNVGIQTQNCKVLVSSKSQVIHRVSGCLCSQFCTNMAANPIATYEEVKDLPNHPEKLLIDVREPHELQETGKIPTSINIPLANVEEELKLPSDAFKQKYKREKPNETTEVIFHCLKGGRAQRACDTATGLGYKNARNFKGSWTEWAEKEVADLETELNLSSDNFREKYGREKPSKTNEIMFHCSKGGRGQKACDAAIAMGFVNARNYKGGWNEWAEKESLSKE</sequence>
<dbReference type="CDD" id="cd01519">
    <property type="entry name" value="RHOD_HSP67B2"/>
    <property type="match status" value="1"/>
</dbReference>
<name>A0A336MY58_CULSO</name>
<protein>
    <submittedName>
        <fullName evidence="2">CSON008174 protein</fullName>
    </submittedName>
</protein>
<reference evidence="2" key="1">
    <citation type="submission" date="2018-07" db="EMBL/GenBank/DDBJ databases">
        <authorList>
            <person name="Quirk P.G."/>
            <person name="Krulwich T.A."/>
        </authorList>
    </citation>
    <scope>NUCLEOTIDE SEQUENCE</scope>
</reference>
<dbReference type="Gene3D" id="3.40.250.10">
    <property type="entry name" value="Rhodanese-like domain"/>
    <property type="match status" value="2"/>
</dbReference>
<dbReference type="VEuPathDB" id="VectorBase:CSON008174"/>
<evidence type="ECO:0000313" key="2">
    <source>
        <dbReference type="EMBL" id="SSX34551.1"/>
    </source>
</evidence>
<dbReference type="PANTHER" id="PTHR44086">
    <property type="entry name" value="THIOSULFATE SULFURTRANSFERASE RDL2, MITOCHONDRIAL-RELATED"/>
    <property type="match status" value="1"/>
</dbReference>
<dbReference type="Pfam" id="PF00581">
    <property type="entry name" value="Rhodanese"/>
    <property type="match status" value="2"/>
</dbReference>
<dbReference type="EMBL" id="UFQT01003095">
    <property type="protein sequence ID" value="SSX34551.1"/>
    <property type="molecule type" value="Genomic_DNA"/>
</dbReference>
<dbReference type="SUPFAM" id="SSF52821">
    <property type="entry name" value="Rhodanese/Cell cycle control phosphatase"/>
    <property type="match status" value="2"/>
</dbReference>
<dbReference type="SMART" id="SM00450">
    <property type="entry name" value="RHOD"/>
    <property type="match status" value="1"/>
</dbReference>
<evidence type="ECO:0000259" key="1">
    <source>
        <dbReference type="PROSITE" id="PS50206"/>
    </source>
</evidence>
<proteinExistence type="predicted"/>
<gene>
    <name evidence="2" type="primary">CSON008174</name>
</gene>
<feature type="domain" description="Rhodanese" evidence="1">
    <location>
        <begin position="94"/>
        <end position="192"/>
    </location>
</feature>
<dbReference type="PANTHER" id="PTHR44086:SF10">
    <property type="entry name" value="THIOSULFATE SULFURTRANSFERASE_RHODANESE-LIKE DOMAIN-CONTAINING PROTEIN 3"/>
    <property type="match status" value="1"/>
</dbReference>
<dbReference type="PROSITE" id="PS50206">
    <property type="entry name" value="RHODANESE_3"/>
    <property type="match status" value="2"/>
</dbReference>
<feature type="domain" description="Rhodanese" evidence="1">
    <location>
        <begin position="201"/>
        <end position="265"/>
    </location>
</feature>
<dbReference type="InterPro" id="IPR001763">
    <property type="entry name" value="Rhodanese-like_dom"/>
</dbReference>
<organism evidence="2">
    <name type="scientific">Culicoides sonorensis</name>
    <name type="common">Biting midge</name>
    <dbReference type="NCBI Taxonomy" id="179676"/>
    <lineage>
        <taxon>Eukaryota</taxon>
        <taxon>Metazoa</taxon>
        <taxon>Ecdysozoa</taxon>
        <taxon>Arthropoda</taxon>
        <taxon>Hexapoda</taxon>
        <taxon>Insecta</taxon>
        <taxon>Pterygota</taxon>
        <taxon>Neoptera</taxon>
        <taxon>Endopterygota</taxon>
        <taxon>Diptera</taxon>
        <taxon>Nematocera</taxon>
        <taxon>Chironomoidea</taxon>
        <taxon>Ceratopogonidae</taxon>
        <taxon>Ceratopogoninae</taxon>
        <taxon>Culicoides</taxon>
        <taxon>Monoculicoides</taxon>
    </lineage>
</organism>
<dbReference type="AlphaFoldDB" id="A0A336MY58"/>
<dbReference type="InterPro" id="IPR036873">
    <property type="entry name" value="Rhodanese-like_dom_sf"/>
</dbReference>
<accession>A0A336MY58</accession>